<dbReference type="SUPFAM" id="SSF46785">
    <property type="entry name" value="Winged helix' DNA-binding domain"/>
    <property type="match status" value="1"/>
</dbReference>
<dbReference type="KEGG" id="eae:EAE_03375"/>
<keyword evidence="2" id="KW-0805">Transcription regulation</keyword>
<feature type="domain" description="HTH lysR-type" evidence="5">
    <location>
        <begin position="4"/>
        <end position="62"/>
    </location>
</feature>
<dbReference type="HOGENOM" id="CLU_039613_6_4_6"/>
<evidence type="ECO:0000256" key="2">
    <source>
        <dbReference type="ARBA" id="ARBA00023015"/>
    </source>
</evidence>
<dbReference type="Pfam" id="PF00126">
    <property type="entry name" value="HTH_1"/>
    <property type="match status" value="1"/>
</dbReference>
<dbReference type="InterPro" id="IPR036390">
    <property type="entry name" value="WH_DNA-bd_sf"/>
</dbReference>
<dbReference type="GeneID" id="93313805"/>
<dbReference type="InterPro" id="IPR005119">
    <property type="entry name" value="LysR_subst-bd"/>
</dbReference>
<keyword evidence="7" id="KW-1185">Reference proteome</keyword>
<dbReference type="CDD" id="cd08412">
    <property type="entry name" value="PBP2_PAO1_like"/>
    <property type="match status" value="1"/>
</dbReference>
<dbReference type="SUPFAM" id="SSF53850">
    <property type="entry name" value="Periplasmic binding protein-like II"/>
    <property type="match status" value="1"/>
</dbReference>
<sequence length="309" mass="34912">MPHFTLKQLKYFVAVVEAESIAEASRQLHIAQPSISIAVKTLEDMFEQQFFIRHHAQGVSMTPSGQRFYEKAKELLRLSYQFEQNSKADNELVSGIISIGCFETAAPLYMPSLMAGFKKIYPEITIKIYDGEQHEIAHGLHRGRFDLAFLYDLELDTSIYTESLNAPQKPYALLPADHPLAQRHAVRLSELSNLPMILLDVVPSKNYFISIFKDKGYNPQVAYSSPSIEMVRCMVGQGLGFSVLVTRPVNDMTYDGQQVRCVEIQDEMANSALVMAHLRSSEPTKPTKLFMEYCRNAVLSPPQQEVKVA</sequence>
<evidence type="ECO:0000256" key="4">
    <source>
        <dbReference type="ARBA" id="ARBA00023163"/>
    </source>
</evidence>
<dbReference type="Pfam" id="PF03466">
    <property type="entry name" value="LysR_substrate"/>
    <property type="match status" value="1"/>
</dbReference>
<dbReference type="OrthoDB" id="8679465at2"/>
<dbReference type="PROSITE" id="PS50931">
    <property type="entry name" value="HTH_LYSR"/>
    <property type="match status" value="1"/>
</dbReference>
<keyword evidence="3" id="KW-0238">DNA-binding</keyword>
<gene>
    <name evidence="6" type="ordered locus">EAE_03375</name>
</gene>
<dbReference type="GO" id="GO:0003700">
    <property type="term" value="F:DNA-binding transcription factor activity"/>
    <property type="evidence" value="ECO:0007669"/>
    <property type="project" value="InterPro"/>
</dbReference>
<evidence type="ECO:0000256" key="1">
    <source>
        <dbReference type="ARBA" id="ARBA00009437"/>
    </source>
</evidence>
<evidence type="ECO:0000259" key="5">
    <source>
        <dbReference type="PROSITE" id="PS50931"/>
    </source>
</evidence>
<dbReference type="PRINTS" id="PR00039">
    <property type="entry name" value="HTHLYSR"/>
</dbReference>
<evidence type="ECO:0000313" key="7">
    <source>
        <dbReference type="Proteomes" id="UP000008881"/>
    </source>
</evidence>
<dbReference type="Gene3D" id="1.10.10.10">
    <property type="entry name" value="Winged helix-like DNA-binding domain superfamily/Winged helix DNA-binding domain"/>
    <property type="match status" value="1"/>
</dbReference>
<dbReference type="Gene3D" id="3.40.190.10">
    <property type="entry name" value="Periplasmic binding protein-like II"/>
    <property type="match status" value="2"/>
</dbReference>
<dbReference type="EMBL" id="CP002824">
    <property type="protein sequence ID" value="AEG95610.1"/>
    <property type="molecule type" value="Genomic_DNA"/>
</dbReference>
<dbReference type="PANTHER" id="PTHR30346">
    <property type="entry name" value="TRANSCRIPTIONAL DUAL REGULATOR HCAR-RELATED"/>
    <property type="match status" value="1"/>
</dbReference>
<dbReference type="RefSeq" id="WP_015703484.1">
    <property type="nucleotide sequence ID" value="NC_015663.1"/>
</dbReference>
<dbReference type="PANTHER" id="PTHR30346:SF0">
    <property type="entry name" value="HCA OPERON TRANSCRIPTIONAL ACTIVATOR HCAR"/>
    <property type="match status" value="1"/>
</dbReference>
<proteinExistence type="inferred from homology"/>
<comment type="similarity">
    <text evidence="1">Belongs to the LysR transcriptional regulatory family.</text>
</comment>
<protein>
    <submittedName>
        <fullName evidence="6">Transcriptional regulator, LysR family protein</fullName>
    </submittedName>
</protein>
<dbReference type="InterPro" id="IPR000847">
    <property type="entry name" value="LysR_HTH_N"/>
</dbReference>
<accession>A0A0H3FLC4</accession>
<dbReference type="eggNOG" id="COG0583">
    <property type="taxonomic scope" value="Bacteria"/>
</dbReference>
<evidence type="ECO:0000313" key="6">
    <source>
        <dbReference type="EMBL" id="AEG95610.1"/>
    </source>
</evidence>
<dbReference type="AlphaFoldDB" id="A0A0H3FLC4"/>
<organism evidence="6 7">
    <name type="scientific">Klebsiella aerogenes (strain ATCC 13048 / DSM 30053 / CCUG 1429 / JCM 1235 / KCTC 2190 / NBRC 13534 / NCIMB 10102 / NCTC 10006 / CDC 819-56)</name>
    <name type="common">Enterobacter aerogenes</name>
    <dbReference type="NCBI Taxonomy" id="1028307"/>
    <lineage>
        <taxon>Bacteria</taxon>
        <taxon>Pseudomonadati</taxon>
        <taxon>Pseudomonadota</taxon>
        <taxon>Gammaproteobacteria</taxon>
        <taxon>Enterobacterales</taxon>
        <taxon>Enterobacteriaceae</taxon>
        <taxon>Klebsiella/Raoultella group</taxon>
        <taxon>Klebsiella</taxon>
    </lineage>
</organism>
<dbReference type="InterPro" id="IPR036388">
    <property type="entry name" value="WH-like_DNA-bd_sf"/>
</dbReference>
<name>A0A0H3FLC4_KLEAK</name>
<dbReference type="PATRIC" id="fig|1028307.3.peg.671"/>
<reference evidence="6 7" key="1">
    <citation type="journal article" date="2012" name="J. Bacteriol.">
        <title>Complete genome sequence of Enterobacter aerogenes KCTC 2190.</title>
        <authorList>
            <person name="Shin S.H."/>
            <person name="Kim S."/>
            <person name="Kim J.Y."/>
            <person name="Lee S."/>
            <person name="Um Y."/>
            <person name="Oh M.K."/>
            <person name="Kim Y.R."/>
            <person name="Lee J."/>
            <person name="Yang K.S."/>
        </authorList>
    </citation>
    <scope>NUCLEOTIDE SEQUENCE [LARGE SCALE GENOMIC DNA]</scope>
    <source>
        <strain evidence="6 7">KCTC 2190</strain>
    </source>
</reference>
<dbReference type="FunFam" id="1.10.10.10:FF:000001">
    <property type="entry name" value="LysR family transcriptional regulator"/>
    <property type="match status" value="1"/>
</dbReference>
<dbReference type="GO" id="GO:0003677">
    <property type="term" value="F:DNA binding"/>
    <property type="evidence" value="ECO:0007669"/>
    <property type="project" value="UniProtKB-KW"/>
</dbReference>
<evidence type="ECO:0000256" key="3">
    <source>
        <dbReference type="ARBA" id="ARBA00023125"/>
    </source>
</evidence>
<keyword evidence="4" id="KW-0804">Transcription</keyword>
<dbReference type="Proteomes" id="UP000008881">
    <property type="component" value="Chromosome"/>
</dbReference>
<dbReference type="GO" id="GO:0032993">
    <property type="term" value="C:protein-DNA complex"/>
    <property type="evidence" value="ECO:0007669"/>
    <property type="project" value="TreeGrafter"/>
</dbReference>